<dbReference type="PROSITE" id="PS50088">
    <property type="entry name" value="ANK_REPEAT"/>
    <property type="match status" value="2"/>
</dbReference>
<keyword evidence="12" id="KW-1185">Reference proteome</keyword>
<dbReference type="SMART" id="SM00248">
    <property type="entry name" value="ANK"/>
    <property type="match status" value="3"/>
</dbReference>
<evidence type="ECO:0000259" key="10">
    <source>
        <dbReference type="Pfam" id="PF01529"/>
    </source>
</evidence>
<keyword evidence="3" id="KW-0677">Repeat</keyword>
<feature type="compositionally biased region" description="Low complexity" evidence="8">
    <location>
        <begin position="1000"/>
        <end position="1016"/>
    </location>
</feature>
<feature type="transmembrane region" description="Helical" evidence="9">
    <location>
        <begin position="599"/>
        <end position="621"/>
    </location>
</feature>
<evidence type="ECO:0000256" key="2">
    <source>
        <dbReference type="ARBA" id="ARBA00022692"/>
    </source>
</evidence>
<feature type="transmembrane region" description="Helical" evidence="9">
    <location>
        <begin position="734"/>
        <end position="752"/>
    </location>
</feature>
<evidence type="ECO:0000256" key="4">
    <source>
        <dbReference type="ARBA" id="ARBA00022989"/>
    </source>
</evidence>
<feature type="region of interest" description="Disordered" evidence="8">
    <location>
        <begin position="901"/>
        <end position="951"/>
    </location>
</feature>
<dbReference type="GO" id="GO:0016020">
    <property type="term" value="C:membrane"/>
    <property type="evidence" value="ECO:0007669"/>
    <property type="project" value="UniProtKB-SubCell"/>
</dbReference>
<dbReference type="PANTHER" id="PTHR24171">
    <property type="entry name" value="ANKYRIN REPEAT DOMAIN-CONTAINING PROTEIN 39-RELATED"/>
    <property type="match status" value="1"/>
</dbReference>
<keyword evidence="2 9" id="KW-0812">Transmembrane</keyword>
<dbReference type="InterPro" id="IPR001594">
    <property type="entry name" value="Palmitoyltrfase_DHHC"/>
</dbReference>
<comment type="subcellular location">
    <subcellularLocation>
        <location evidence="1">Membrane</location>
        <topology evidence="1">Multi-pass membrane protein</topology>
    </subcellularLocation>
</comment>
<feature type="repeat" description="ANK" evidence="7">
    <location>
        <begin position="213"/>
        <end position="245"/>
    </location>
</feature>
<dbReference type="InterPro" id="IPR036770">
    <property type="entry name" value="Ankyrin_rpt-contain_sf"/>
</dbReference>
<dbReference type="GO" id="GO:0016409">
    <property type="term" value="F:palmitoyltransferase activity"/>
    <property type="evidence" value="ECO:0007669"/>
    <property type="project" value="InterPro"/>
</dbReference>
<gene>
    <name evidence="11" type="ORF">ABB37_08420</name>
</gene>
<keyword evidence="6 9" id="KW-0472">Membrane</keyword>
<feature type="transmembrane region" description="Helical" evidence="9">
    <location>
        <begin position="553"/>
        <end position="578"/>
    </location>
</feature>
<dbReference type="OMA" id="PLRAQYC"/>
<feature type="domain" description="Palmitoyltransferase DHHC" evidence="10">
    <location>
        <begin position="697"/>
        <end position="832"/>
    </location>
</feature>
<dbReference type="GeneID" id="26908704"/>
<dbReference type="InterPro" id="IPR002110">
    <property type="entry name" value="Ankyrin_rpt"/>
</dbReference>
<dbReference type="Proteomes" id="UP000037923">
    <property type="component" value="Unassembled WGS sequence"/>
</dbReference>
<evidence type="ECO:0000256" key="1">
    <source>
        <dbReference type="ARBA" id="ARBA00004141"/>
    </source>
</evidence>
<dbReference type="Gene3D" id="1.25.40.20">
    <property type="entry name" value="Ankyrin repeat-containing domain"/>
    <property type="match status" value="2"/>
</dbReference>
<feature type="transmembrane region" description="Helical" evidence="9">
    <location>
        <begin position="798"/>
        <end position="818"/>
    </location>
</feature>
<feature type="region of interest" description="Disordered" evidence="8">
    <location>
        <begin position="1045"/>
        <end position="1075"/>
    </location>
</feature>
<organism evidence="11 12">
    <name type="scientific">Leptomonas pyrrhocoris</name>
    <name type="common">Firebug parasite</name>
    <dbReference type="NCBI Taxonomy" id="157538"/>
    <lineage>
        <taxon>Eukaryota</taxon>
        <taxon>Discoba</taxon>
        <taxon>Euglenozoa</taxon>
        <taxon>Kinetoplastea</taxon>
        <taxon>Metakinetoplastina</taxon>
        <taxon>Trypanosomatida</taxon>
        <taxon>Trypanosomatidae</taxon>
        <taxon>Leishmaniinae</taxon>
        <taxon>Leptomonas</taxon>
    </lineage>
</organism>
<dbReference type="Pfam" id="PF12796">
    <property type="entry name" value="Ank_2"/>
    <property type="match status" value="1"/>
</dbReference>
<dbReference type="AlphaFoldDB" id="A0A0N0VDF8"/>
<dbReference type="EMBL" id="LGTL01000024">
    <property type="protein sequence ID" value="KPA75528.1"/>
    <property type="molecule type" value="Genomic_DNA"/>
</dbReference>
<feature type="region of interest" description="Disordered" evidence="8">
    <location>
        <begin position="376"/>
        <end position="397"/>
    </location>
</feature>
<dbReference type="PANTHER" id="PTHR24171:SF9">
    <property type="entry name" value="ANKYRIN REPEAT DOMAIN-CONTAINING PROTEIN 39"/>
    <property type="match status" value="1"/>
</dbReference>
<dbReference type="OrthoDB" id="195446at2759"/>
<keyword evidence="5 7" id="KW-0040">ANK repeat</keyword>
<evidence type="ECO:0000256" key="9">
    <source>
        <dbReference type="SAM" id="Phobius"/>
    </source>
</evidence>
<proteinExistence type="predicted"/>
<sequence length="1105" mass="119762">MQYTFRINTCISSAPNPDKGIDFSAIFSVGAVFSLSVMEVFRDAIEKNGGPLPLPYYLQPDAGSTPDHGPLQFSKAIDLLHTRVDRQSFFECLLHDKNFAILTTFLVSGVPVNAVREEDGATALHIATAATLDVLPEDFCMHASGDGGSASSSGSIARRSASFISNSPDALEQADDARHATDWVLNPPCLNQLILGFLIDNGADVNAPMRNRLRQTPLMVAAARQNTKAAKLLLAKGADIAVQDALGRTVLTYAARYPLLMEAFRVWMGEEKFVAGAARERLLHVVCRTVGNTYAALYLIEEVHLDVNARDDPVVERGRAAVATPNGQGPMTGLGADGIPSYRRSPILTASGAAAALVQNGNNVVLRSPRGAASAGRVSPVSGVVNHNSTNSTLPAVTTPTTSAATEMADVVAHSGDTPLHCAVSTGDVALVRALLRKGADVHAENGSGVSPLQLARSSSQVGPSVRQYWREALLMLLRPSSSRAIAARRREQFDERNPTKVRALLTAFSNATPGVSQEKVLQEEEAAPYLWQVCTLTGDYVPFAAAVFLPHLFYYLCCCVLTNFFLLLCPLPLLYGAYVEMQRRHRRRRPRSRSLGGVGWCFGYIVMQGLCLPLFTTRYYYQYYSYDLEDHAAITCWLIPSAVITFVLLVYVVVFSSPGVVTTSEGQRKGIYASLRNAKGTYPKELVYGIDLRTMVKKPLRAQHCVQLQRVVLRFDHYCHHLSTVIGGGNQRVFFWLHVSLLALMSCYYHYAREYSRMVSHVESVAHTSGKAGGKLDQAVFRKLSAFSFSTAELRFGYMYTQVLLPLMLLLDVYALYSQVRLIARNLTVYDVDHAEAESGVYCFNLGPNTYSLYDRGTWANVREFLGWSSSYTQLVYRVPQMSPYLQKIVEEHQRWQVTRGDGCSGGGCGDAHHGHSHGQDSSGASNNVPGAVATAHGNDEPIHHPPIPEASQRPVLAAAAAATAAVEGAASVQPSQPAFTAANSAKHPIMNSAAATSPQQPQQQHPEEGGAAAAEGEDEDDDEAAQAGSVLALQIFQQMVRSGSTDVGRGGADTPHSAAAYGTAVTGSDGAGAETQREWDAAVLQAREMFNFYRLSLGDQEED</sequence>
<dbReference type="PROSITE" id="PS50297">
    <property type="entry name" value="ANK_REP_REGION"/>
    <property type="match status" value="2"/>
</dbReference>
<feature type="compositionally biased region" description="Acidic residues" evidence="8">
    <location>
        <begin position="1017"/>
        <end position="1026"/>
    </location>
</feature>
<reference evidence="11 12" key="1">
    <citation type="submission" date="2015-07" db="EMBL/GenBank/DDBJ databases">
        <title>High-quality genome of monoxenous trypanosomatid Leptomonas pyrrhocoris.</title>
        <authorList>
            <person name="Flegontov P."/>
            <person name="Butenko A."/>
            <person name="Firsov S."/>
            <person name="Vlcek C."/>
            <person name="Logacheva M.D."/>
            <person name="Field M."/>
            <person name="Filatov D."/>
            <person name="Flegontova O."/>
            <person name="Gerasimov E."/>
            <person name="Jackson A.P."/>
            <person name="Kelly S."/>
            <person name="Opperdoes F."/>
            <person name="O'Reilly A."/>
            <person name="Votypka J."/>
            <person name="Yurchenko V."/>
            <person name="Lukes J."/>
        </authorList>
    </citation>
    <scope>NUCLEOTIDE SEQUENCE [LARGE SCALE GENOMIC DNA]</scope>
    <source>
        <strain evidence="11">H10</strain>
    </source>
</reference>
<dbReference type="Pfam" id="PF00023">
    <property type="entry name" value="Ank"/>
    <property type="match status" value="1"/>
</dbReference>
<keyword evidence="11" id="KW-0808">Transferase</keyword>
<evidence type="ECO:0000256" key="3">
    <source>
        <dbReference type="ARBA" id="ARBA00022737"/>
    </source>
</evidence>
<dbReference type="VEuPathDB" id="TriTrypDB:LpyrH10_24_0600"/>
<evidence type="ECO:0000256" key="5">
    <source>
        <dbReference type="ARBA" id="ARBA00023043"/>
    </source>
</evidence>
<evidence type="ECO:0000256" key="8">
    <source>
        <dbReference type="SAM" id="MobiDB-lite"/>
    </source>
</evidence>
<evidence type="ECO:0000256" key="6">
    <source>
        <dbReference type="ARBA" id="ARBA00023136"/>
    </source>
</evidence>
<keyword evidence="11" id="KW-0012">Acyltransferase</keyword>
<name>A0A0N0VDF8_LEPPY</name>
<keyword evidence="4 9" id="KW-1133">Transmembrane helix</keyword>
<dbReference type="PROSITE" id="PS50216">
    <property type="entry name" value="DHHC"/>
    <property type="match status" value="1"/>
</dbReference>
<feature type="transmembrane region" description="Helical" evidence="9">
    <location>
        <begin position="633"/>
        <end position="655"/>
    </location>
</feature>
<dbReference type="Pfam" id="PF01529">
    <property type="entry name" value="DHHC"/>
    <property type="match status" value="1"/>
</dbReference>
<evidence type="ECO:0000256" key="7">
    <source>
        <dbReference type="PROSITE-ProRule" id="PRU00023"/>
    </source>
</evidence>
<accession>A0A0N0VDF8</accession>
<dbReference type="RefSeq" id="XP_015653967.1">
    <property type="nucleotide sequence ID" value="XM_015807428.1"/>
</dbReference>
<protein>
    <submittedName>
        <fullName evidence="11">Putative palmitoyl acyltransferase 1</fullName>
    </submittedName>
</protein>
<dbReference type="SUPFAM" id="SSF48403">
    <property type="entry name" value="Ankyrin repeat"/>
    <property type="match status" value="1"/>
</dbReference>
<evidence type="ECO:0000313" key="12">
    <source>
        <dbReference type="Proteomes" id="UP000037923"/>
    </source>
</evidence>
<evidence type="ECO:0000313" key="11">
    <source>
        <dbReference type="EMBL" id="KPA75528.1"/>
    </source>
</evidence>
<feature type="region of interest" description="Disordered" evidence="8">
    <location>
        <begin position="995"/>
        <end position="1027"/>
    </location>
</feature>
<comment type="caution">
    <text evidence="11">The sequence shown here is derived from an EMBL/GenBank/DDBJ whole genome shotgun (WGS) entry which is preliminary data.</text>
</comment>
<feature type="repeat" description="ANK" evidence="7">
    <location>
        <begin position="415"/>
        <end position="447"/>
    </location>
</feature>